<keyword evidence="1" id="KW-0732">Signal</keyword>
<evidence type="ECO:0008006" key="4">
    <source>
        <dbReference type="Google" id="ProtNLM"/>
    </source>
</evidence>
<dbReference type="eggNOG" id="ENOG502SRG4">
    <property type="taxonomic scope" value="Eukaryota"/>
</dbReference>
<keyword evidence="3" id="KW-1185">Reference proteome</keyword>
<proteinExistence type="predicted"/>
<dbReference type="VEuPathDB" id="FungiDB:CHGG_03705"/>
<reference evidence="3" key="1">
    <citation type="journal article" date="2015" name="Genome Announc.">
        <title>Draft genome sequence of the cellulolytic fungus Chaetomium globosum.</title>
        <authorList>
            <person name="Cuomo C.A."/>
            <person name="Untereiner W.A."/>
            <person name="Ma L.-J."/>
            <person name="Grabherr M."/>
            <person name="Birren B.W."/>
        </authorList>
    </citation>
    <scope>NUCLEOTIDE SEQUENCE [LARGE SCALE GENOMIC DNA]</scope>
    <source>
        <strain evidence="3">ATCC 6205 / CBS 148.51 / DSM 1962 / NBRC 6347 / NRRL 1970</strain>
    </source>
</reference>
<dbReference type="RefSeq" id="XP_001222919.1">
    <property type="nucleotide sequence ID" value="XM_001222918.1"/>
</dbReference>
<organism evidence="2 3">
    <name type="scientific">Chaetomium globosum (strain ATCC 6205 / CBS 148.51 / DSM 1962 / NBRC 6347 / NRRL 1970)</name>
    <name type="common">Soil fungus</name>
    <dbReference type="NCBI Taxonomy" id="306901"/>
    <lineage>
        <taxon>Eukaryota</taxon>
        <taxon>Fungi</taxon>
        <taxon>Dikarya</taxon>
        <taxon>Ascomycota</taxon>
        <taxon>Pezizomycotina</taxon>
        <taxon>Sordariomycetes</taxon>
        <taxon>Sordariomycetidae</taxon>
        <taxon>Sordariales</taxon>
        <taxon>Chaetomiaceae</taxon>
        <taxon>Chaetomium</taxon>
    </lineage>
</organism>
<dbReference type="OMA" id="WSIWADA"/>
<evidence type="ECO:0000256" key="1">
    <source>
        <dbReference type="SAM" id="SignalP"/>
    </source>
</evidence>
<dbReference type="HOGENOM" id="CLU_097238_0_0_1"/>
<protein>
    <recommendedName>
        <fullName evidence="4">Cell wall protein PhiA</fullName>
    </recommendedName>
</protein>
<feature type="signal peptide" evidence="1">
    <location>
        <begin position="1"/>
        <end position="17"/>
    </location>
</feature>
<evidence type="ECO:0000313" key="2">
    <source>
        <dbReference type="EMBL" id="EAQ87086.1"/>
    </source>
</evidence>
<evidence type="ECO:0000313" key="3">
    <source>
        <dbReference type="Proteomes" id="UP000001056"/>
    </source>
</evidence>
<dbReference type="OrthoDB" id="4093325at2759"/>
<accession>Q2H3E1</accession>
<sequence length="195" mass="20642">MQLTSAFLSLFAVAASAAPASGSGKSCPASTRKFGIMALRSASPIHFATVGASQNGIALNLPANKLDAQCTDGKSRKDAIFYIKDEELYLYGKGDVVQQFLVDRSGMGQGVVRYFTKGPTDPSGRLEVKGWAVDENNNLTFKGTSLQACPNADGSWAIWLAGVTKPAGQEGCLPFTGRTITTTKPVKCTYSDYVA</sequence>
<name>Q2H3E1_CHAGB</name>
<feature type="chain" id="PRO_5004208753" description="Cell wall protein PhiA" evidence="1">
    <location>
        <begin position="18"/>
        <end position="195"/>
    </location>
</feature>
<dbReference type="GeneID" id="4392414"/>
<dbReference type="AlphaFoldDB" id="Q2H3E1"/>
<dbReference type="EMBL" id="CH408032">
    <property type="protein sequence ID" value="EAQ87086.1"/>
    <property type="molecule type" value="Genomic_DNA"/>
</dbReference>
<dbReference type="InParanoid" id="Q2H3E1"/>
<dbReference type="Proteomes" id="UP000001056">
    <property type="component" value="Unassembled WGS sequence"/>
</dbReference>
<gene>
    <name evidence="2" type="ORF">CHGG_03705</name>
</gene>